<keyword evidence="7" id="KW-1185">Reference proteome</keyword>
<dbReference type="InterPro" id="IPR004843">
    <property type="entry name" value="Calcineurin-like_PHP"/>
</dbReference>
<sequence>MPRTVVRVAALLGLFLGCVVGGVAATTLFPTSVDTLNYGATLRLSIDPQDIGSIQSPTVFGDIHLDFATPVPTPGVLADVHVKEHITDLLSRPNISVRSLQPGPLELEAAARHAAIGLAWRFAAGALLVVLLAVAAYTGWARHLPRPVRLATVTTCWVVACGVTFASIGFGYRPERLDRFTTTGILGAVQRNADLLEGVETRAEQTTPYLKNLLALSSALQDKYAPQVLGKPVAARLLLVSDIHGGNQYALMKTIVQQERVDAVIDSGDLVNFGTVAEAQAAGLFEGIRSLGVPYLFVKGNHDARSSTDTEVLRALAKVPNVVLLQPDADSYTVQSIGGVRIAGFNDPRWFGDDNRDNAAKQKGPAARFTAAMADLPAPDVVVGHEPGAVSAIEAAGVKVHGHLHTDQLEGNTIGVGTFTGGGPFSHFLEGAQGEELTGQPSAFDVAAFGEDCRISSLTRYQFRNVIEGRPAYDDVTLINGSRIEQSAPPALAPVGDATSTPTAPPRTCSASTEPSAERVAAPAP</sequence>
<feature type="region of interest" description="Disordered" evidence="3">
    <location>
        <begin position="487"/>
        <end position="525"/>
    </location>
</feature>
<evidence type="ECO:0000256" key="2">
    <source>
        <dbReference type="ARBA" id="ARBA00022801"/>
    </source>
</evidence>
<organism evidence="6 7">
    <name type="scientific">Pedococcus ginsenosidimutans</name>
    <dbReference type="NCBI Taxonomy" id="490570"/>
    <lineage>
        <taxon>Bacteria</taxon>
        <taxon>Bacillati</taxon>
        <taxon>Actinomycetota</taxon>
        <taxon>Actinomycetes</taxon>
        <taxon>Micrococcales</taxon>
        <taxon>Intrasporangiaceae</taxon>
        <taxon>Pedococcus</taxon>
    </lineage>
</organism>
<keyword evidence="4" id="KW-0812">Transmembrane</keyword>
<keyword evidence="4" id="KW-0472">Membrane</keyword>
<keyword evidence="4" id="KW-1133">Transmembrane helix</keyword>
<evidence type="ECO:0000313" key="7">
    <source>
        <dbReference type="Proteomes" id="UP001500556"/>
    </source>
</evidence>
<dbReference type="Gene3D" id="3.60.21.10">
    <property type="match status" value="1"/>
</dbReference>
<reference evidence="7" key="1">
    <citation type="journal article" date="2019" name="Int. J. Syst. Evol. Microbiol.">
        <title>The Global Catalogue of Microorganisms (GCM) 10K type strain sequencing project: providing services to taxonomists for standard genome sequencing and annotation.</title>
        <authorList>
            <consortium name="The Broad Institute Genomics Platform"/>
            <consortium name="The Broad Institute Genome Sequencing Center for Infectious Disease"/>
            <person name="Wu L."/>
            <person name="Ma J."/>
        </authorList>
    </citation>
    <scope>NUCLEOTIDE SEQUENCE [LARGE SCALE GENOMIC DNA]</scope>
    <source>
        <strain evidence="7">JCM 18961</strain>
    </source>
</reference>
<dbReference type="Pfam" id="PF00149">
    <property type="entry name" value="Metallophos"/>
    <property type="match status" value="1"/>
</dbReference>
<keyword evidence="2" id="KW-0378">Hydrolase</keyword>
<gene>
    <name evidence="6" type="ORF">GCM10025782_18880</name>
</gene>
<evidence type="ECO:0000259" key="5">
    <source>
        <dbReference type="Pfam" id="PF00149"/>
    </source>
</evidence>
<evidence type="ECO:0000313" key="6">
    <source>
        <dbReference type="EMBL" id="GAA4721425.1"/>
    </source>
</evidence>
<evidence type="ECO:0000256" key="1">
    <source>
        <dbReference type="ARBA" id="ARBA00022723"/>
    </source>
</evidence>
<accession>A0ABP8Y5B8</accession>
<dbReference type="PROSITE" id="PS51257">
    <property type="entry name" value="PROKAR_LIPOPROTEIN"/>
    <property type="match status" value="1"/>
</dbReference>
<name>A0ABP8Y5B8_9MICO</name>
<evidence type="ECO:0000256" key="3">
    <source>
        <dbReference type="SAM" id="MobiDB-lite"/>
    </source>
</evidence>
<dbReference type="Proteomes" id="UP001500556">
    <property type="component" value="Unassembled WGS sequence"/>
</dbReference>
<dbReference type="EMBL" id="BAABLO010000005">
    <property type="protein sequence ID" value="GAA4721425.1"/>
    <property type="molecule type" value="Genomic_DNA"/>
</dbReference>
<feature type="transmembrane region" description="Helical" evidence="4">
    <location>
        <begin position="118"/>
        <end position="138"/>
    </location>
</feature>
<dbReference type="PANTHER" id="PTHR31302:SF31">
    <property type="entry name" value="PHOSPHODIESTERASE YAEI"/>
    <property type="match status" value="1"/>
</dbReference>
<dbReference type="SUPFAM" id="SSF56300">
    <property type="entry name" value="Metallo-dependent phosphatases"/>
    <property type="match status" value="1"/>
</dbReference>
<feature type="transmembrane region" description="Helical" evidence="4">
    <location>
        <begin position="150"/>
        <end position="172"/>
    </location>
</feature>
<proteinExistence type="predicted"/>
<comment type="caution">
    <text evidence="6">The sequence shown here is derived from an EMBL/GenBank/DDBJ whole genome shotgun (WGS) entry which is preliminary data.</text>
</comment>
<keyword evidence="1" id="KW-0479">Metal-binding</keyword>
<dbReference type="InterPro" id="IPR029052">
    <property type="entry name" value="Metallo-depent_PP-like"/>
</dbReference>
<evidence type="ECO:0000256" key="4">
    <source>
        <dbReference type="SAM" id="Phobius"/>
    </source>
</evidence>
<dbReference type="InterPro" id="IPR051158">
    <property type="entry name" value="Metallophosphoesterase_sf"/>
</dbReference>
<protein>
    <submittedName>
        <fullName evidence="6">Metallophosphoesterase</fullName>
    </submittedName>
</protein>
<dbReference type="PANTHER" id="PTHR31302">
    <property type="entry name" value="TRANSMEMBRANE PROTEIN WITH METALLOPHOSPHOESTERASE DOMAIN-RELATED"/>
    <property type="match status" value="1"/>
</dbReference>
<feature type="domain" description="Calcineurin-like phosphoesterase" evidence="5">
    <location>
        <begin position="236"/>
        <end position="379"/>
    </location>
</feature>